<name>A0A6C0U650_9GAMM</name>
<dbReference type="Pfam" id="PF03958">
    <property type="entry name" value="Secretin_N"/>
    <property type="match status" value="3"/>
</dbReference>
<dbReference type="GO" id="GO:0015628">
    <property type="term" value="P:protein secretion by the type II secretion system"/>
    <property type="evidence" value="ECO:0007669"/>
    <property type="project" value="InterPro"/>
</dbReference>
<evidence type="ECO:0000256" key="10">
    <source>
        <dbReference type="RuleBase" id="RU004004"/>
    </source>
</evidence>
<dbReference type="InterPro" id="IPR001775">
    <property type="entry name" value="GspD/PilQ"/>
</dbReference>
<keyword evidence="5" id="KW-0812">Transmembrane</keyword>
<keyword evidence="8" id="KW-0472">Membrane</keyword>
<evidence type="ECO:0000256" key="1">
    <source>
        <dbReference type="ARBA" id="ARBA00004442"/>
    </source>
</evidence>
<dbReference type="KEGG" id="kim:G3T16_13805"/>
<evidence type="ECO:0000256" key="5">
    <source>
        <dbReference type="ARBA" id="ARBA00022692"/>
    </source>
</evidence>
<dbReference type="InterPro" id="IPR038591">
    <property type="entry name" value="NolW-like_sf"/>
</dbReference>
<feature type="compositionally biased region" description="Low complexity" evidence="11">
    <location>
        <begin position="387"/>
        <end position="411"/>
    </location>
</feature>
<dbReference type="PRINTS" id="PR00811">
    <property type="entry name" value="BCTERIALGSPD"/>
</dbReference>
<gene>
    <name evidence="15" type="primary">gspD</name>
    <name evidence="15" type="ORF">G3T16_13805</name>
</gene>
<evidence type="ECO:0000256" key="6">
    <source>
        <dbReference type="ARBA" id="ARBA00022729"/>
    </source>
</evidence>
<organism evidence="15 16">
    <name type="scientific">Kineobactrum salinum</name>
    <dbReference type="NCBI Taxonomy" id="2708301"/>
    <lineage>
        <taxon>Bacteria</taxon>
        <taxon>Pseudomonadati</taxon>
        <taxon>Pseudomonadota</taxon>
        <taxon>Gammaproteobacteria</taxon>
        <taxon>Cellvibrionales</taxon>
        <taxon>Halieaceae</taxon>
        <taxon>Kineobactrum</taxon>
    </lineage>
</organism>
<evidence type="ECO:0000259" key="13">
    <source>
        <dbReference type="Pfam" id="PF03958"/>
    </source>
</evidence>
<evidence type="ECO:0000313" key="16">
    <source>
        <dbReference type="Proteomes" id="UP000477680"/>
    </source>
</evidence>
<feature type="region of interest" description="Disordered" evidence="11">
    <location>
        <begin position="358"/>
        <end position="438"/>
    </location>
</feature>
<dbReference type="InterPro" id="IPR050810">
    <property type="entry name" value="Bact_Secretion_Sys_Channel"/>
</dbReference>
<dbReference type="PANTHER" id="PTHR30332">
    <property type="entry name" value="PROBABLE GENERAL SECRETION PATHWAY PROTEIN D"/>
    <property type="match status" value="1"/>
</dbReference>
<dbReference type="GO" id="GO:0009279">
    <property type="term" value="C:cell outer membrane"/>
    <property type="evidence" value="ECO:0007669"/>
    <property type="project" value="UniProtKB-SubCell"/>
</dbReference>
<keyword evidence="6" id="KW-0732">Signal</keyword>
<dbReference type="Proteomes" id="UP000477680">
    <property type="component" value="Chromosome"/>
</dbReference>
<evidence type="ECO:0000256" key="3">
    <source>
        <dbReference type="ARBA" id="ARBA00022448"/>
    </source>
</evidence>
<dbReference type="Pfam" id="PF00263">
    <property type="entry name" value="Secretin"/>
    <property type="match status" value="1"/>
</dbReference>
<protein>
    <submittedName>
        <fullName evidence="15">Type II secretion system secretin GspD</fullName>
    </submittedName>
</protein>
<evidence type="ECO:0000259" key="12">
    <source>
        <dbReference type="Pfam" id="PF00263"/>
    </source>
</evidence>
<evidence type="ECO:0000256" key="7">
    <source>
        <dbReference type="ARBA" id="ARBA00022927"/>
    </source>
</evidence>
<feature type="domain" description="GspD-like N0" evidence="14">
    <location>
        <begin position="87"/>
        <end position="149"/>
    </location>
</feature>
<keyword evidence="9" id="KW-0998">Cell outer membrane</keyword>
<feature type="compositionally biased region" description="Basic and acidic residues" evidence="11">
    <location>
        <begin position="40"/>
        <end position="56"/>
    </location>
</feature>
<dbReference type="InterPro" id="IPR004846">
    <property type="entry name" value="T2SS/T3SS_dom"/>
</dbReference>
<dbReference type="NCBIfam" id="TIGR02517">
    <property type="entry name" value="type_II_gspD"/>
    <property type="match status" value="1"/>
</dbReference>
<feature type="domain" description="Type II/III secretion system secretin-like" evidence="12">
    <location>
        <begin position="550"/>
        <end position="710"/>
    </location>
</feature>
<dbReference type="InterPro" id="IPR005644">
    <property type="entry name" value="NolW-like"/>
</dbReference>
<evidence type="ECO:0000256" key="4">
    <source>
        <dbReference type="ARBA" id="ARBA00022452"/>
    </source>
</evidence>
<feature type="region of interest" description="Disordered" evidence="11">
    <location>
        <begin position="15"/>
        <end position="69"/>
    </location>
</feature>
<dbReference type="EMBL" id="CP048711">
    <property type="protein sequence ID" value="QIB67682.1"/>
    <property type="molecule type" value="Genomic_DNA"/>
</dbReference>
<dbReference type="InterPro" id="IPR013356">
    <property type="entry name" value="T2SS_GspD"/>
</dbReference>
<dbReference type="Gene3D" id="3.55.50.30">
    <property type="match status" value="1"/>
</dbReference>
<keyword evidence="16" id="KW-1185">Reference proteome</keyword>
<dbReference type="PANTHER" id="PTHR30332:SF25">
    <property type="entry name" value="SECRETIN XPSD"/>
    <property type="match status" value="1"/>
</dbReference>
<evidence type="ECO:0000256" key="8">
    <source>
        <dbReference type="ARBA" id="ARBA00023136"/>
    </source>
</evidence>
<dbReference type="GO" id="GO:0015627">
    <property type="term" value="C:type II protein secretion system complex"/>
    <property type="evidence" value="ECO:0007669"/>
    <property type="project" value="InterPro"/>
</dbReference>
<feature type="domain" description="NolW-like" evidence="13">
    <location>
        <begin position="250"/>
        <end position="327"/>
    </location>
</feature>
<keyword evidence="3 10" id="KW-0813">Transport</keyword>
<dbReference type="AlphaFoldDB" id="A0A6C0U650"/>
<keyword evidence="4" id="KW-1134">Transmembrane beta strand</keyword>
<evidence type="ECO:0000259" key="14">
    <source>
        <dbReference type="Pfam" id="PF21305"/>
    </source>
</evidence>
<comment type="subcellular location">
    <subcellularLocation>
        <location evidence="1 10">Cell outer membrane</location>
    </subcellularLocation>
</comment>
<sequence>MVSLLASCSLLDNQFRGKPYGKPDTGDSEQPAEPAAMPRSAEELAARQQAEKESERLQPSLYRGTDQPINMPALEEPIRLVGEDVSLNFEEAPLGEVVHAVLGDILGLDYIVDHPVQGNITLRSRTPIPRDQLLQVLESLLRANNVIMTRGADGRYLVTGSEQGTRLAPRLSNPESERAGYSTIVVPLQYISASNMAEILGPMAEEQAFLRVDNSRNLLILAGTQAQLDGWLDMIATFDVDLLKGMSVGLFPLENSRVEDAAQVLDGMLGSGSGDGGEGEGGQGSNNFSRLVRIIPVKRLNSLLVVTPRSHYLDTVGTWIERLDTTPDSNFEKSLHVYPVQNTTSSRLADLIRGIYSGGGGGGRSTGPAARSGATDRGVAPGMSMESIGSGSSSRSGRSSGSFGSGSSSGSSGIGSFGSSNRSSDTGGSTVTSIGGDEESEIADVRVVADEENNSLMIYATGKQYGIIEDALRQLDVVATQVIIEASILEVTLTEDLEYGLEWSFKNGLGGRYDGSGQQVSSGSAPSVSAPGFSYSITNPAGNINAVLNALSEDSLINVISSPSVMVLDNHTAYIHVGDQVAIRQGSLVSEGGTVTQNFQYRDTGVKLMVRPSVNAGGLVTMDVEQSVTDIGTATINEQPTFLERNIMSRVAVRSDESVVLGGLIRENASSRDSGVPLLHRIPVLGALFGSTVNNNRRTELLVIITPRVLANETELREVSQELRSRVRHMQLIDDPLLEEPLAED</sequence>
<dbReference type="Gene3D" id="3.30.1370.120">
    <property type="match status" value="3"/>
</dbReference>
<dbReference type="InterPro" id="IPR049371">
    <property type="entry name" value="GspD-like_N0"/>
</dbReference>
<feature type="domain" description="NolW-like" evidence="13">
    <location>
        <begin position="336"/>
        <end position="480"/>
    </location>
</feature>
<proteinExistence type="inferred from homology"/>
<accession>A0A6C0U650</accession>
<evidence type="ECO:0000256" key="2">
    <source>
        <dbReference type="ARBA" id="ARBA00006980"/>
    </source>
</evidence>
<evidence type="ECO:0000256" key="9">
    <source>
        <dbReference type="ARBA" id="ARBA00023237"/>
    </source>
</evidence>
<feature type="domain" description="NolW-like" evidence="13">
    <location>
        <begin position="184"/>
        <end position="241"/>
    </location>
</feature>
<dbReference type="Pfam" id="PF21305">
    <property type="entry name" value="type_II_gspD_N0"/>
    <property type="match status" value="1"/>
</dbReference>
<evidence type="ECO:0000256" key="11">
    <source>
        <dbReference type="SAM" id="MobiDB-lite"/>
    </source>
</evidence>
<evidence type="ECO:0000313" key="15">
    <source>
        <dbReference type="EMBL" id="QIB67682.1"/>
    </source>
</evidence>
<comment type="similarity">
    <text evidence="2">Belongs to the bacterial secretin family. GSP D subfamily.</text>
</comment>
<reference evidence="15 16" key="1">
    <citation type="submission" date="2020-02" db="EMBL/GenBank/DDBJ databases">
        <title>Genome sequencing for Kineobactrum sp. M2.</title>
        <authorList>
            <person name="Park S.-J."/>
        </authorList>
    </citation>
    <scope>NUCLEOTIDE SEQUENCE [LARGE SCALE GENOMIC DNA]</scope>
    <source>
        <strain evidence="15 16">M2</strain>
    </source>
</reference>
<keyword evidence="7" id="KW-0653">Protein transport</keyword>